<evidence type="ECO:0000313" key="3">
    <source>
        <dbReference type="Proteomes" id="UP001044222"/>
    </source>
</evidence>
<dbReference type="Proteomes" id="UP001044222">
    <property type="component" value="Chromosome 7"/>
</dbReference>
<organism evidence="2 3">
    <name type="scientific">Anguilla anguilla</name>
    <name type="common">European freshwater eel</name>
    <name type="synonym">Muraena anguilla</name>
    <dbReference type="NCBI Taxonomy" id="7936"/>
    <lineage>
        <taxon>Eukaryota</taxon>
        <taxon>Metazoa</taxon>
        <taxon>Chordata</taxon>
        <taxon>Craniata</taxon>
        <taxon>Vertebrata</taxon>
        <taxon>Euteleostomi</taxon>
        <taxon>Actinopterygii</taxon>
        <taxon>Neopterygii</taxon>
        <taxon>Teleostei</taxon>
        <taxon>Anguilliformes</taxon>
        <taxon>Anguillidae</taxon>
        <taxon>Anguilla</taxon>
    </lineage>
</organism>
<dbReference type="AlphaFoldDB" id="A0A9D3MBH3"/>
<feature type="compositionally biased region" description="Low complexity" evidence="1">
    <location>
        <begin position="113"/>
        <end position="127"/>
    </location>
</feature>
<feature type="region of interest" description="Disordered" evidence="1">
    <location>
        <begin position="102"/>
        <end position="145"/>
    </location>
</feature>
<evidence type="ECO:0000256" key="1">
    <source>
        <dbReference type="SAM" id="MobiDB-lite"/>
    </source>
</evidence>
<protein>
    <submittedName>
        <fullName evidence="2">Uncharacterized protein</fullName>
    </submittedName>
</protein>
<dbReference type="EMBL" id="JAFIRN010000007">
    <property type="protein sequence ID" value="KAG5845091.1"/>
    <property type="molecule type" value="Genomic_DNA"/>
</dbReference>
<reference evidence="2" key="1">
    <citation type="submission" date="2021-01" db="EMBL/GenBank/DDBJ databases">
        <title>A chromosome-scale assembly of European eel, Anguilla anguilla.</title>
        <authorList>
            <person name="Henkel C."/>
            <person name="Jong-Raadsen S.A."/>
            <person name="Dufour S."/>
            <person name="Weltzien F.-A."/>
            <person name="Palstra A.P."/>
            <person name="Pelster B."/>
            <person name="Spaink H.P."/>
            <person name="Van Den Thillart G.E."/>
            <person name="Jansen H."/>
            <person name="Zahm M."/>
            <person name="Klopp C."/>
            <person name="Cedric C."/>
            <person name="Louis A."/>
            <person name="Berthelot C."/>
            <person name="Parey E."/>
            <person name="Roest Crollius H."/>
            <person name="Montfort J."/>
            <person name="Robinson-Rechavi M."/>
            <person name="Bucao C."/>
            <person name="Bouchez O."/>
            <person name="Gislard M."/>
            <person name="Lluch J."/>
            <person name="Milhes M."/>
            <person name="Lampietro C."/>
            <person name="Lopez Roques C."/>
            <person name="Donnadieu C."/>
            <person name="Braasch I."/>
            <person name="Desvignes T."/>
            <person name="Postlethwait J."/>
            <person name="Bobe J."/>
            <person name="Guiguen Y."/>
            <person name="Dirks R."/>
        </authorList>
    </citation>
    <scope>NUCLEOTIDE SEQUENCE</scope>
    <source>
        <strain evidence="2">Tag_6206</strain>
        <tissue evidence="2">Liver</tissue>
    </source>
</reference>
<proteinExistence type="predicted"/>
<sequence length="145" mass="15908">MSLPSEDMSKDSENCRRRSTADSTDTVWDPEPRHHHRGSMCDRLCVASMHPEILGTPSPSLSHQISLLTPRYAGQRRHSFPSKGVPGSEDVWEEAACKTTIRAENEVEAQKWPTTTSSASGSGRATSPPGPSRTGRTSSRNFTRS</sequence>
<evidence type="ECO:0000313" key="2">
    <source>
        <dbReference type="EMBL" id="KAG5845091.1"/>
    </source>
</evidence>
<comment type="caution">
    <text evidence="2">The sequence shown here is derived from an EMBL/GenBank/DDBJ whole genome shotgun (WGS) entry which is preliminary data.</text>
</comment>
<feature type="compositionally biased region" description="Polar residues" evidence="1">
    <location>
        <begin position="134"/>
        <end position="145"/>
    </location>
</feature>
<name>A0A9D3MBH3_ANGAN</name>
<gene>
    <name evidence="2" type="ORF">ANANG_G00135180</name>
</gene>
<feature type="compositionally biased region" description="Basic and acidic residues" evidence="1">
    <location>
        <begin position="7"/>
        <end position="20"/>
    </location>
</feature>
<accession>A0A9D3MBH3</accession>
<feature type="region of interest" description="Disordered" evidence="1">
    <location>
        <begin position="1"/>
        <end position="38"/>
    </location>
</feature>
<keyword evidence="3" id="KW-1185">Reference proteome</keyword>